<dbReference type="AlphaFoldDB" id="A0AAV0FND2"/>
<accession>A0AAV0FND2</accession>
<organism evidence="1 2">
    <name type="scientific">Cuscuta epithymum</name>
    <dbReference type="NCBI Taxonomy" id="186058"/>
    <lineage>
        <taxon>Eukaryota</taxon>
        <taxon>Viridiplantae</taxon>
        <taxon>Streptophyta</taxon>
        <taxon>Embryophyta</taxon>
        <taxon>Tracheophyta</taxon>
        <taxon>Spermatophyta</taxon>
        <taxon>Magnoliopsida</taxon>
        <taxon>eudicotyledons</taxon>
        <taxon>Gunneridae</taxon>
        <taxon>Pentapetalae</taxon>
        <taxon>asterids</taxon>
        <taxon>lamiids</taxon>
        <taxon>Solanales</taxon>
        <taxon>Convolvulaceae</taxon>
        <taxon>Cuscuteae</taxon>
        <taxon>Cuscuta</taxon>
        <taxon>Cuscuta subgen. Cuscuta</taxon>
    </lineage>
</organism>
<dbReference type="Proteomes" id="UP001152523">
    <property type="component" value="Unassembled WGS sequence"/>
</dbReference>
<evidence type="ECO:0000313" key="2">
    <source>
        <dbReference type="Proteomes" id="UP001152523"/>
    </source>
</evidence>
<evidence type="ECO:0000313" key="1">
    <source>
        <dbReference type="EMBL" id="CAH9137048.1"/>
    </source>
</evidence>
<keyword evidence="2" id="KW-1185">Reference proteome</keyword>
<protein>
    <submittedName>
        <fullName evidence="1">Uncharacterized protein</fullName>
    </submittedName>
</protein>
<proteinExistence type="predicted"/>
<dbReference type="EMBL" id="CAMAPF010000998">
    <property type="protein sequence ID" value="CAH9137048.1"/>
    <property type="molecule type" value="Genomic_DNA"/>
</dbReference>
<reference evidence="1" key="1">
    <citation type="submission" date="2022-07" db="EMBL/GenBank/DDBJ databases">
        <authorList>
            <person name="Macas J."/>
            <person name="Novak P."/>
            <person name="Neumann P."/>
        </authorList>
    </citation>
    <scope>NUCLEOTIDE SEQUENCE</scope>
</reference>
<name>A0AAV0FND2_9ASTE</name>
<comment type="caution">
    <text evidence="1">The sequence shown here is derived from an EMBL/GenBank/DDBJ whole genome shotgun (WGS) entry which is preliminary data.</text>
</comment>
<gene>
    <name evidence="1" type="ORF">CEPIT_LOCUS35745</name>
</gene>
<sequence>MTHTRAQSSLRENAEMEVEELINSRLLLIEEQLQRKLEAKMEDQFCNISLKIDDVLTEKFTSLSKEIFEAMESLNNRVISSTQGTRTPPKSRLFSINQII</sequence>